<feature type="transmembrane region" description="Helical" evidence="5">
    <location>
        <begin position="344"/>
        <end position="360"/>
    </location>
</feature>
<dbReference type="RefSeq" id="WP_014625574.1">
    <property type="nucleotide sequence ID" value="NC_017583.1"/>
</dbReference>
<feature type="transmembrane region" description="Helical" evidence="5">
    <location>
        <begin position="205"/>
        <end position="225"/>
    </location>
</feature>
<dbReference type="STRING" id="869211.Spith_1995"/>
<feature type="transmembrane region" description="Helical" evidence="5">
    <location>
        <begin position="139"/>
        <end position="158"/>
    </location>
</feature>
<dbReference type="GO" id="GO:0016020">
    <property type="term" value="C:membrane"/>
    <property type="evidence" value="ECO:0007669"/>
    <property type="project" value="UniProtKB-SubCell"/>
</dbReference>
<dbReference type="Pfam" id="PF00324">
    <property type="entry name" value="AA_permease"/>
    <property type="match status" value="1"/>
</dbReference>
<reference evidence="7 8" key="1">
    <citation type="submission" date="2011-06" db="EMBL/GenBank/DDBJ databases">
        <title>The complete genome of Spirochaeta thermophila DSM 6578.</title>
        <authorList>
            <consortium name="US DOE Joint Genome Institute (JGI-PGF)"/>
            <person name="Lucas S."/>
            <person name="Lapidus A."/>
            <person name="Bruce D."/>
            <person name="Goodwin L."/>
            <person name="Pitluck S."/>
            <person name="Peters L."/>
            <person name="Kyrpides N."/>
            <person name="Mavromatis K."/>
            <person name="Ivanova N."/>
            <person name="Mikailova N."/>
            <person name="Pagani I."/>
            <person name="Chertkov O."/>
            <person name="Detter J.C."/>
            <person name="Tapia R."/>
            <person name="Han C."/>
            <person name="Land M."/>
            <person name="Hauser L."/>
            <person name="Markowitz V."/>
            <person name="Cheng J.-F."/>
            <person name="Hugenholtz P."/>
            <person name="Woyke T."/>
            <person name="Wu D."/>
            <person name="Spring S."/>
            <person name="Merkhoffer B."/>
            <person name="Schneider S."/>
            <person name="Klenk H.-P."/>
            <person name="Eisen J.A."/>
        </authorList>
    </citation>
    <scope>NUCLEOTIDE SEQUENCE [LARGE SCALE GENOMIC DNA]</scope>
    <source>
        <strain evidence="8">ATCC 700085 / DSM 6578 / Z-1203</strain>
    </source>
</reference>
<feature type="transmembrane region" description="Helical" evidence="5">
    <location>
        <begin position="544"/>
        <end position="567"/>
    </location>
</feature>
<dbReference type="GO" id="GO:0015377">
    <property type="term" value="F:chloride:monoatomic cation symporter activity"/>
    <property type="evidence" value="ECO:0007669"/>
    <property type="project" value="InterPro"/>
</dbReference>
<evidence type="ECO:0000256" key="1">
    <source>
        <dbReference type="ARBA" id="ARBA00004141"/>
    </source>
</evidence>
<evidence type="ECO:0000256" key="3">
    <source>
        <dbReference type="ARBA" id="ARBA00022989"/>
    </source>
</evidence>
<name>G0GEB6_WINT7</name>
<dbReference type="InterPro" id="IPR004842">
    <property type="entry name" value="SLC12A_fam"/>
</dbReference>
<sequence>MQKKFGTIRGVFIPSYEALFGAVLFLVLPMLTGAMGFWRMALIVVLSNTVTLATAFSLADCVTNLRQVGPGGMYALARRSFGRAFGGSIGIQLFLAQSVSIGFYVIGFAEPLQEVLSGLPGYRELVASLGLSLLEQKQVIASLLAVVGCVSSLIGADFTSRIQVVIFFILTASIGAILISPLVGTPSSEGGVFANRLNLTGLGGFGFWVAFAAFFPAVTGIDAGVGMSGELKDARKSLPLGTFLAIAVTALGYLGVTYVYSLMDPHLLLRGEGGEVPSLVALFGRNLPAVSLLVLLGILFATGSSALAYFLTAPRTLKTLAEDGILPGFLSFVRKDFVKGGSEPRWATLVTFLIVLGTVWSGDITFVSTVVGICFLVVYGWINVAAFFERMSGNPSFRPTFRGHWAISLYGALLALAVIGLFNVWVGLGVLGSQLLLFWLLLKYRAGGRLEGVWWGLIFSVLQWAFGRMRRIIQGTKNWRPVMGVFAFADRPEQIEQGVRVASRITAFKGLSVFNLLRPDDFEGEIDSGGDTAVIFQRKNPFSALIRGAALAAMPGGLVLNTVLLPLDRRLNLIDLVEELAGEGRHVLLYKHGVPRGEEDERIDVWWKGQENGNLMALLAYIIRETDAERGLPRKRIRLIRVLEERMERVREEAELRSLLDVARLEGEVLVLDPDERPFDEVVEEHSRDASLVLMGMPGQRASGLARVFSLDRREFDRQIARFDELPPVLFVKSAYRVALFDEE</sequence>
<feature type="transmembrane region" description="Helical" evidence="5">
    <location>
        <begin position="409"/>
        <end position="440"/>
    </location>
</feature>
<protein>
    <submittedName>
        <fullName evidence="7">Amino acid permease-associated region</fullName>
    </submittedName>
</protein>
<dbReference type="HOGENOM" id="CLU_001883_3_1_12"/>
<comment type="subcellular location">
    <subcellularLocation>
        <location evidence="1">Membrane</location>
        <topology evidence="1">Multi-pass membrane protein</topology>
    </subcellularLocation>
</comment>
<feature type="transmembrane region" description="Helical" evidence="5">
    <location>
        <begin position="289"/>
        <end position="311"/>
    </location>
</feature>
<dbReference type="EMBL" id="CP002903">
    <property type="protein sequence ID" value="AEJ62253.1"/>
    <property type="molecule type" value="Genomic_DNA"/>
</dbReference>
<evidence type="ECO:0000313" key="8">
    <source>
        <dbReference type="Proteomes" id="UP000007254"/>
    </source>
</evidence>
<gene>
    <name evidence="7" type="ordered locus">Spith_1995</name>
</gene>
<dbReference type="InterPro" id="IPR004841">
    <property type="entry name" value="AA-permease/SLC12A_dom"/>
</dbReference>
<evidence type="ECO:0000256" key="2">
    <source>
        <dbReference type="ARBA" id="ARBA00022692"/>
    </source>
</evidence>
<dbReference type="PANTHER" id="PTHR11827">
    <property type="entry name" value="SOLUTE CARRIER FAMILY 12, CATION COTRANSPORTERS"/>
    <property type="match status" value="1"/>
</dbReference>
<accession>G0GEB6</accession>
<keyword evidence="2 5" id="KW-0812">Transmembrane</keyword>
<feature type="transmembrane region" description="Helical" evidence="5">
    <location>
        <begin position="452"/>
        <end position="469"/>
    </location>
</feature>
<feature type="transmembrane region" description="Helical" evidence="5">
    <location>
        <begin position="12"/>
        <end position="31"/>
    </location>
</feature>
<feature type="transmembrane region" description="Helical" evidence="5">
    <location>
        <begin position="366"/>
        <end position="388"/>
    </location>
</feature>
<feature type="domain" description="Amino acid permease/ SLC12A" evidence="6">
    <location>
        <begin position="19"/>
        <end position="443"/>
    </location>
</feature>
<dbReference type="Proteomes" id="UP000007254">
    <property type="component" value="Chromosome"/>
</dbReference>
<keyword evidence="3 5" id="KW-1133">Transmembrane helix</keyword>
<evidence type="ECO:0000313" key="7">
    <source>
        <dbReference type="EMBL" id="AEJ62253.1"/>
    </source>
</evidence>
<dbReference type="Gene3D" id="1.20.1740.10">
    <property type="entry name" value="Amino acid/polyamine transporter I"/>
    <property type="match status" value="1"/>
</dbReference>
<dbReference type="PANTHER" id="PTHR11827:SF72">
    <property type="entry name" value="GH08340P"/>
    <property type="match status" value="1"/>
</dbReference>
<evidence type="ECO:0000256" key="5">
    <source>
        <dbReference type="SAM" id="Phobius"/>
    </source>
</evidence>
<dbReference type="OrthoDB" id="3181223at2"/>
<proteinExistence type="predicted"/>
<evidence type="ECO:0000256" key="4">
    <source>
        <dbReference type="ARBA" id="ARBA00023136"/>
    </source>
</evidence>
<keyword evidence="4 5" id="KW-0472">Membrane</keyword>
<feature type="transmembrane region" description="Helical" evidence="5">
    <location>
        <begin position="165"/>
        <end position="185"/>
    </location>
</feature>
<feature type="transmembrane region" description="Helical" evidence="5">
    <location>
        <begin position="37"/>
        <end position="63"/>
    </location>
</feature>
<feature type="transmembrane region" description="Helical" evidence="5">
    <location>
        <begin position="84"/>
        <end position="106"/>
    </location>
</feature>
<organism evidence="7 8">
    <name type="scientific">Winmispira thermophila (strain ATCC 700085 / DSM 6578 / Z-1203)</name>
    <name type="common">Spirochaeta thermophila</name>
    <dbReference type="NCBI Taxonomy" id="869211"/>
    <lineage>
        <taxon>Bacteria</taxon>
        <taxon>Pseudomonadati</taxon>
        <taxon>Spirochaetota</taxon>
        <taxon>Spirochaetia</taxon>
        <taxon>Winmispirales</taxon>
        <taxon>Winmispiraceae</taxon>
        <taxon>Winmispira</taxon>
    </lineage>
</organism>
<dbReference type="AlphaFoldDB" id="G0GEB6"/>
<evidence type="ECO:0000259" key="6">
    <source>
        <dbReference type="Pfam" id="PF00324"/>
    </source>
</evidence>
<keyword evidence="8" id="KW-1185">Reference proteome</keyword>
<dbReference type="KEGG" id="stq:Spith_1995"/>
<feature type="transmembrane region" description="Helical" evidence="5">
    <location>
        <begin position="237"/>
        <end position="260"/>
    </location>
</feature>